<protein>
    <submittedName>
        <fullName evidence="2">Uricase (Urate oxidase)</fullName>
        <ecNumber evidence="2">1.7.3.3</ecNumber>
    </submittedName>
</protein>
<feature type="compositionally biased region" description="Low complexity" evidence="1">
    <location>
        <begin position="97"/>
        <end position="107"/>
    </location>
</feature>
<feature type="non-terminal residue" evidence="2">
    <location>
        <position position="1"/>
    </location>
</feature>
<dbReference type="EC" id="1.7.3.3" evidence="2"/>
<proteinExistence type="predicted"/>
<feature type="non-terminal residue" evidence="2">
    <location>
        <position position="184"/>
    </location>
</feature>
<sequence length="184" mass="19531">AARAARVRPRGAAGAHRDGDLRSRPRARRVGTARPRGAQDDRLGVRRLLRGPLHDPAADLGPGHGHVGDGAVVAPDGRRPVGAGVRRRACGAVRGVRGVVQPGAAADAVRDGRRPARRGPERRGGPAVAAEQAPLRGRPQPVRAREPERGLLRRRPAVRAHRGDRPPRRRPRAGAGVRPRSGLV</sequence>
<dbReference type="EMBL" id="CADCUF010000090">
    <property type="protein sequence ID" value="CAA9327485.1"/>
    <property type="molecule type" value="Genomic_DNA"/>
</dbReference>
<reference evidence="2" key="1">
    <citation type="submission" date="2020-02" db="EMBL/GenBank/DDBJ databases">
        <authorList>
            <person name="Meier V. D."/>
        </authorList>
    </citation>
    <scope>NUCLEOTIDE SEQUENCE</scope>
    <source>
        <strain evidence="2">AVDCRST_MAG24</strain>
    </source>
</reference>
<gene>
    <name evidence="2" type="ORF">AVDCRST_MAG24-643</name>
</gene>
<dbReference type="AlphaFoldDB" id="A0A6J4LFE8"/>
<feature type="compositionally biased region" description="Basic and acidic residues" evidence="1">
    <location>
        <begin position="108"/>
        <end position="124"/>
    </location>
</feature>
<accession>A0A6J4LFE8</accession>
<keyword evidence="2" id="KW-0560">Oxidoreductase</keyword>
<feature type="compositionally biased region" description="Low complexity" evidence="1">
    <location>
        <begin position="173"/>
        <end position="184"/>
    </location>
</feature>
<feature type="region of interest" description="Disordered" evidence="1">
    <location>
        <begin position="1"/>
        <end position="83"/>
    </location>
</feature>
<feature type="compositionally biased region" description="Low complexity" evidence="1">
    <location>
        <begin position="69"/>
        <end position="83"/>
    </location>
</feature>
<dbReference type="GO" id="GO:0004846">
    <property type="term" value="F:urate oxidase activity"/>
    <property type="evidence" value="ECO:0007669"/>
    <property type="project" value="UniProtKB-EC"/>
</dbReference>
<name>A0A6J4LFE8_9ACTN</name>
<feature type="region of interest" description="Disordered" evidence="1">
    <location>
        <begin position="97"/>
        <end position="184"/>
    </location>
</feature>
<evidence type="ECO:0000256" key="1">
    <source>
        <dbReference type="SAM" id="MobiDB-lite"/>
    </source>
</evidence>
<evidence type="ECO:0000313" key="2">
    <source>
        <dbReference type="EMBL" id="CAA9327485.1"/>
    </source>
</evidence>
<organism evidence="2">
    <name type="scientific">uncultured Nocardioidaceae bacterium</name>
    <dbReference type="NCBI Taxonomy" id="253824"/>
    <lineage>
        <taxon>Bacteria</taxon>
        <taxon>Bacillati</taxon>
        <taxon>Actinomycetota</taxon>
        <taxon>Actinomycetes</taxon>
        <taxon>Propionibacteriales</taxon>
        <taxon>Nocardioidaceae</taxon>
        <taxon>environmental samples</taxon>
    </lineage>
</organism>